<accession>A0A1H1LMI7</accession>
<comment type="catalytic activity">
    <reaction evidence="5">
        <text>dUMP + (6R)-5,10-methylene-5,6,7,8-tetrahydrofolate = 7,8-dihydrofolate + dTMP</text>
        <dbReference type="Rhea" id="RHEA:12104"/>
        <dbReference type="ChEBI" id="CHEBI:15636"/>
        <dbReference type="ChEBI" id="CHEBI:57451"/>
        <dbReference type="ChEBI" id="CHEBI:63528"/>
        <dbReference type="ChEBI" id="CHEBI:246422"/>
        <dbReference type="EC" id="2.1.1.45"/>
    </reaction>
</comment>
<dbReference type="InterPro" id="IPR000398">
    <property type="entry name" value="Thymidylate_synthase"/>
</dbReference>
<dbReference type="NCBIfam" id="NF002497">
    <property type="entry name" value="PRK01827.1-3"/>
    <property type="match status" value="1"/>
</dbReference>
<keyword evidence="5" id="KW-0963">Cytoplasm</keyword>
<feature type="domain" description="Thymidylate synthase/dCMP hydroxymethylase" evidence="6">
    <location>
        <begin position="2"/>
        <end position="274"/>
    </location>
</feature>
<keyword evidence="8" id="KW-1185">Reference proteome</keyword>
<comment type="similarity">
    <text evidence="5">Belongs to the thymidylate synthase family. Bacterial-type ThyA subfamily.</text>
</comment>
<dbReference type="GO" id="GO:0032259">
    <property type="term" value="P:methylation"/>
    <property type="evidence" value="ECO:0007669"/>
    <property type="project" value="UniProtKB-KW"/>
</dbReference>
<dbReference type="GO" id="GO:0005829">
    <property type="term" value="C:cytosol"/>
    <property type="evidence" value="ECO:0007669"/>
    <property type="project" value="TreeGrafter"/>
</dbReference>
<dbReference type="EC" id="2.1.1.45" evidence="1 5"/>
<dbReference type="PANTHER" id="PTHR11548">
    <property type="entry name" value="THYMIDYLATE SYNTHASE 1"/>
    <property type="match status" value="1"/>
</dbReference>
<dbReference type="InterPro" id="IPR023451">
    <property type="entry name" value="Thymidate_synth/dCMP_Mease_dom"/>
</dbReference>
<keyword evidence="3 5" id="KW-0808">Transferase</keyword>
<comment type="function">
    <text evidence="5">Catalyzes the reductive methylation of 2'-deoxyuridine-5'-monophosphate (dUMP) to 2'-deoxythymidine-5'-monophosphate (dTMP) while utilizing 5,10-methylenetetrahydrofolate (mTHF) as the methyl donor and reductant in the reaction, yielding dihydrofolate (DHF) as a by-product. This enzymatic reaction provides an intracellular de novo source of dTMP, an essential precursor for DNA biosynthesis.</text>
</comment>
<evidence type="ECO:0000256" key="1">
    <source>
        <dbReference type="ARBA" id="ARBA00011947"/>
    </source>
</evidence>
<dbReference type="InterPro" id="IPR036926">
    <property type="entry name" value="Thymidate_synth/dCMP_Mease_sf"/>
</dbReference>
<dbReference type="CDD" id="cd00351">
    <property type="entry name" value="TS_Pyrimidine_HMase"/>
    <property type="match status" value="1"/>
</dbReference>
<evidence type="ECO:0000313" key="7">
    <source>
        <dbReference type="EMBL" id="SDR75265.1"/>
    </source>
</evidence>
<dbReference type="FunFam" id="3.30.572.10:FF:000013">
    <property type="entry name" value="Thymidylate synthase"/>
    <property type="match status" value="1"/>
</dbReference>
<feature type="binding site" evidence="5">
    <location>
        <position position="51"/>
    </location>
    <ligand>
        <name>(6R)-5,10-methylene-5,6,7,8-tetrahydrofolate</name>
        <dbReference type="ChEBI" id="CHEBI:15636"/>
    </ligand>
</feature>
<protein>
    <recommendedName>
        <fullName evidence="1 5">Thymidylate synthase</fullName>
        <shortName evidence="5">TS</shortName>
        <shortName evidence="5">TSase</shortName>
        <ecNumber evidence="1 5">2.1.1.45</ecNumber>
    </recommendedName>
</protein>
<comment type="subunit">
    <text evidence="5">Homodimer.</text>
</comment>
<dbReference type="PRINTS" id="PR00108">
    <property type="entry name" value="THYMDSNTHASE"/>
</dbReference>
<dbReference type="NCBIfam" id="NF002499">
    <property type="entry name" value="PRK01827.1-5"/>
    <property type="match status" value="1"/>
</dbReference>
<proteinExistence type="inferred from homology"/>
<dbReference type="AlphaFoldDB" id="A0A1H1LMI7"/>
<dbReference type="GO" id="GO:0006235">
    <property type="term" value="P:dTTP biosynthetic process"/>
    <property type="evidence" value="ECO:0007669"/>
    <property type="project" value="UniProtKB-UniRule"/>
</dbReference>
<keyword evidence="4 5" id="KW-0545">Nucleotide biosynthesis</keyword>
<feature type="binding site" description="in other chain" evidence="5">
    <location>
        <position position="21"/>
    </location>
    <ligand>
        <name>dUMP</name>
        <dbReference type="ChEBI" id="CHEBI:246422"/>
        <note>ligand shared between dimeric partners</note>
    </ligand>
</feature>
<dbReference type="STRING" id="1250231.SAMN04488552_0868"/>
<dbReference type="NCBIfam" id="TIGR03284">
    <property type="entry name" value="thym_sym"/>
    <property type="match status" value="2"/>
</dbReference>
<feature type="binding site" description="in other chain" evidence="5">
    <location>
        <position position="187"/>
    </location>
    <ligand>
        <name>dUMP</name>
        <dbReference type="ChEBI" id="CHEBI:246422"/>
        <note>ligand shared between dimeric partners</note>
    </ligand>
</feature>
<name>A0A1H1LMI7_9FLAO</name>
<dbReference type="Pfam" id="PF00303">
    <property type="entry name" value="Thymidylat_synt"/>
    <property type="match status" value="1"/>
</dbReference>
<dbReference type="GO" id="GO:0006231">
    <property type="term" value="P:dTMP biosynthetic process"/>
    <property type="evidence" value="ECO:0007669"/>
    <property type="project" value="UniProtKB-UniRule"/>
</dbReference>
<feature type="binding site" evidence="5">
    <location>
        <position position="273"/>
    </location>
    <ligand>
        <name>(6R)-5,10-methylene-5,6,7,8-tetrahydrofolate</name>
        <dbReference type="ChEBI" id="CHEBI:15636"/>
    </ligand>
</feature>
<feature type="binding site" evidence="5">
    <location>
        <begin position="123"/>
        <end position="124"/>
    </location>
    <ligand>
        <name>dUMP</name>
        <dbReference type="ChEBI" id="CHEBI:246422"/>
        <note>ligand shared between dimeric partners</note>
    </ligand>
</feature>
<feature type="binding site" description="in other chain" evidence="5">
    <location>
        <begin position="176"/>
        <end position="179"/>
    </location>
    <ligand>
        <name>dUMP</name>
        <dbReference type="ChEBI" id="CHEBI:246422"/>
        <note>ligand shared between dimeric partners</note>
    </ligand>
</feature>
<comment type="subcellular location">
    <subcellularLocation>
        <location evidence="5">Cytoplasm</location>
    </subcellularLocation>
</comment>
<dbReference type="Gene3D" id="3.30.572.10">
    <property type="entry name" value="Thymidylate synthase/dCMP hydroxymethylase domain"/>
    <property type="match status" value="1"/>
</dbReference>
<dbReference type="GO" id="GO:0004799">
    <property type="term" value="F:thymidylate synthase activity"/>
    <property type="evidence" value="ECO:0007669"/>
    <property type="project" value="UniProtKB-UniRule"/>
</dbReference>
<comment type="pathway">
    <text evidence="5">Pyrimidine metabolism; dTTP biosynthesis.</text>
</comment>
<organism evidence="7 8">
    <name type="scientific">Christiangramia echinicola</name>
    <dbReference type="NCBI Taxonomy" id="279359"/>
    <lineage>
        <taxon>Bacteria</taxon>
        <taxon>Pseudomonadati</taxon>
        <taxon>Bacteroidota</taxon>
        <taxon>Flavobacteriia</taxon>
        <taxon>Flavobacteriales</taxon>
        <taxon>Flavobacteriaceae</taxon>
        <taxon>Christiangramia</taxon>
    </lineage>
</organism>
<dbReference type="RefSeq" id="WP_089661434.1">
    <property type="nucleotide sequence ID" value="NZ_LT629745.1"/>
</dbReference>
<reference evidence="7 8" key="1">
    <citation type="submission" date="2016-10" db="EMBL/GenBank/DDBJ databases">
        <authorList>
            <person name="Varghese N."/>
            <person name="Submissions S."/>
        </authorList>
    </citation>
    <scope>NUCLEOTIDE SEQUENCE [LARGE SCALE GENOMIC DNA]</scope>
    <source>
        <strain evidence="7 8">Mar_2010_102</strain>
    </source>
</reference>
<dbReference type="UniPathway" id="UPA00575"/>
<dbReference type="Proteomes" id="UP000198858">
    <property type="component" value="Chromosome I"/>
</dbReference>
<evidence type="ECO:0000256" key="5">
    <source>
        <dbReference type="HAMAP-Rule" id="MF_00008"/>
    </source>
</evidence>
<feature type="binding site" description="in other chain" evidence="5">
    <location>
        <begin position="217"/>
        <end position="219"/>
    </location>
    <ligand>
        <name>dUMP</name>
        <dbReference type="ChEBI" id="CHEBI:246422"/>
        <note>ligand shared between dimeric partners</note>
    </ligand>
</feature>
<evidence type="ECO:0000256" key="3">
    <source>
        <dbReference type="ARBA" id="ARBA00022679"/>
    </source>
</evidence>
<evidence type="ECO:0000256" key="2">
    <source>
        <dbReference type="ARBA" id="ARBA00022603"/>
    </source>
</evidence>
<gene>
    <name evidence="5" type="primary">thyA</name>
    <name evidence="7" type="ORF">SAMN04488552_0868</name>
</gene>
<evidence type="ECO:0000313" key="8">
    <source>
        <dbReference type="Proteomes" id="UP000198858"/>
    </source>
</evidence>
<dbReference type="HAMAP" id="MF_00008">
    <property type="entry name" value="Thymidy_synth_bact"/>
    <property type="match status" value="1"/>
</dbReference>
<evidence type="ECO:0000259" key="6">
    <source>
        <dbReference type="Pfam" id="PF00303"/>
    </source>
</evidence>
<evidence type="ECO:0000256" key="4">
    <source>
        <dbReference type="ARBA" id="ARBA00022727"/>
    </source>
</evidence>
<keyword evidence="2 5" id="KW-0489">Methyltransferase</keyword>
<dbReference type="InterPro" id="IPR045097">
    <property type="entry name" value="Thymidate_synth/dCMP_Mease"/>
</dbReference>
<dbReference type="SUPFAM" id="SSF55831">
    <property type="entry name" value="Thymidylate synthase/dCMP hydroxymethylase"/>
    <property type="match status" value="1"/>
</dbReference>
<dbReference type="EMBL" id="LT629745">
    <property type="protein sequence ID" value="SDR75265.1"/>
    <property type="molecule type" value="Genomic_DNA"/>
</dbReference>
<dbReference type="PANTHER" id="PTHR11548:SF9">
    <property type="entry name" value="THYMIDYLATE SYNTHASE"/>
    <property type="match status" value="1"/>
</dbReference>
<feature type="binding site" evidence="5">
    <location>
        <position position="179"/>
    </location>
    <ligand>
        <name>(6R)-5,10-methylene-5,6,7,8-tetrahydrofolate</name>
        <dbReference type="ChEBI" id="CHEBI:15636"/>
    </ligand>
</feature>
<sequence length="274" mass="31379">MKQYHDLLKHVLEHGAQKGDRTGTGTKSVFGYQMRFDLSEGFPMVTTKKLHLKSIIHELLWFLKGDTNIDYLKENGVRIWNEWADENGDLGPVYGHQWRNWNSEEIDQIKEIVETLKTNPNSRRMLVSAWNPSVLPDTSVSFSENVANGKAALPPCHAFFQFYVADGKLSCQLYQRSADIFLGVPFNIASYALLTMMMAQVCGYEAGDFIHTFGDAHIYNNHMEQVNLQLSRDPKPLPTMEMNPEIKNIFDFKFEDFILKDYDPHPGIKAKVAV</sequence>
<feature type="active site" description="Nucleophile" evidence="5">
    <location>
        <position position="156"/>
    </location>
</feature>